<protein>
    <submittedName>
        <fullName evidence="2">Uncharacterized protein</fullName>
    </submittedName>
</protein>
<dbReference type="Proteomes" id="UP001652661">
    <property type="component" value="Chromosome X"/>
</dbReference>
<accession>A0A6P4IPG8</accession>
<dbReference type="OMA" id="AFCNYLE"/>
<evidence type="ECO:0000313" key="1">
    <source>
        <dbReference type="Proteomes" id="UP001652661"/>
    </source>
</evidence>
<gene>
    <name evidence="2" type="primary">LOC108080238</name>
</gene>
<keyword evidence="1" id="KW-1185">Reference proteome</keyword>
<reference evidence="2" key="1">
    <citation type="submission" date="2025-08" db="UniProtKB">
        <authorList>
            <consortium name="RefSeq"/>
        </authorList>
    </citation>
    <scope>IDENTIFICATION</scope>
    <source>
        <strain evidence="2">14028-0561.14</strain>
        <tissue evidence="2">Whole fly</tissue>
    </source>
</reference>
<dbReference type="AlphaFoldDB" id="A0A6P4IPG8"/>
<sequence>MSTSLGNCISNYIYLAANEDYAQGLVKLCERCALNDNRVLLITKRKGSTTSSFSKCLKVLQVVDIESAPCRLLDLQENISADISAPNLIVFDLHSLILEAIQRPVMQQCSTDQMVRHIAKCAAAFVNYKEQVAATMKQRGQGEALDTIVVMSQDSYPLTPAQFKLLIGLYFCGNECHTIFSKLAGRISVSQGCD</sequence>
<evidence type="ECO:0000313" key="2">
    <source>
        <dbReference type="RefSeq" id="XP_017030385.1"/>
    </source>
</evidence>
<proteinExistence type="predicted"/>
<dbReference type="OrthoDB" id="7820650at2759"/>
<dbReference type="RefSeq" id="XP_017030385.1">
    <property type="nucleotide sequence ID" value="XM_017174896.3"/>
</dbReference>
<organism evidence="1 2">
    <name type="scientific">Drosophila kikkawai</name>
    <name type="common">Fruit fly</name>
    <dbReference type="NCBI Taxonomy" id="30033"/>
    <lineage>
        <taxon>Eukaryota</taxon>
        <taxon>Metazoa</taxon>
        <taxon>Ecdysozoa</taxon>
        <taxon>Arthropoda</taxon>
        <taxon>Hexapoda</taxon>
        <taxon>Insecta</taxon>
        <taxon>Pterygota</taxon>
        <taxon>Neoptera</taxon>
        <taxon>Endopterygota</taxon>
        <taxon>Diptera</taxon>
        <taxon>Brachycera</taxon>
        <taxon>Muscomorpha</taxon>
        <taxon>Ephydroidea</taxon>
        <taxon>Drosophilidae</taxon>
        <taxon>Drosophila</taxon>
        <taxon>Sophophora</taxon>
    </lineage>
</organism>
<dbReference type="GeneID" id="108080238"/>
<name>A0A6P4IPG8_DROKI</name>